<evidence type="ECO:0000313" key="3">
    <source>
        <dbReference type="EMBL" id="MCB6182595.1"/>
    </source>
</evidence>
<proteinExistence type="predicted"/>
<keyword evidence="1" id="KW-0732">Signal</keyword>
<dbReference type="Proteomes" id="UP001165395">
    <property type="component" value="Unassembled WGS sequence"/>
</dbReference>
<comment type="caution">
    <text evidence="3">The sequence shown here is derived from an EMBL/GenBank/DDBJ whole genome shotgun (WGS) entry which is preliminary data.</text>
</comment>
<reference evidence="3" key="1">
    <citation type="submission" date="2021-10" db="EMBL/GenBank/DDBJ databases">
        <title>The complete genome sequence of Leeia sp. TBRC 13508.</title>
        <authorList>
            <person name="Charoenyingcharoen P."/>
            <person name="Yukphan P."/>
        </authorList>
    </citation>
    <scope>NUCLEOTIDE SEQUENCE</scope>
    <source>
        <strain evidence="3">TBRC 13508</strain>
    </source>
</reference>
<dbReference type="PANTHER" id="PTHR35936">
    <property type="entry name" value="MEMBRANE-BOUND LYTIC MUREIN TRANSGLYCOSYLASE F"/>
    <property type="match status" value="1"/>
</dbReference>
<accession>A0ABS8D325</accession>
<dbReference type="SUPFAM" id="SSF53850">
    <property type="entry name" value="Periplasmic binding protein-like II"/>
    <property type="match status" value="1"/>
</dbReference>
<dbReference type="InterPro" id="IPR001638">
    <property type="entry name" value="Solute-binding_3/MltF_N"/>
</dbReference>
<sequence>MQMKSLLFKLALFLISWGICTHLLAKPILKIAFSDNKAPYSNSTCQCGVEFEIVQTIVKNMGYELEPHFAPNKRMLLMLKSGEVDGIIGVIENKPRDNGFTTKPYIRFQNVALTLQDRHLPIESLKDLKGLKVAAFQNASLNLGYEYAYAISTASEYEEVSPQLLQNKLLYGGRTDAVIADLYIFLASNQLVKEQVNTMQKLDLHYVFPATEYVLEFHNKQFRDAFNQQLQPKNLKKIYQKLADKYFQPLMSGAVFLPMPSWMN</sequence>
<protein>
    <submittedName>
        <fullName evidence="3">Transporter substrate-binding domain-containing protein</fullName>
    </submittedName>
</protein>
<dbReference type="Pfam" id="PF00497">
    <property type="entry name" value="SBP_bac_3"/>
    <property type="match status" value="1"/>
</dbReference>
<dbReference type="PANTHER" id="PTHR35936:SF19">
    <property type="entry name" value="AMINO-ACID-BINDING PROTEIN YXEM-RELATED"/>
    <property type="match status" value="1"/>
</dbReference>
<evidence type="ECO:0000259" key="2">
    <source>
        <dbReference type="SMART" id="SM00062"/>
    </source>
</evidence>
<evidence type="ECO:0000313" key="4">
    <source>
        <dbReference type="Proteomes" id="UP001165395"/>
    </source>
</evidence>
<dbReference type="RefSeq" id="WP_227178476.1">
    <property type="nucleotide sequence ID" value="NZ_JAJBZT010000002.1"/>
</dbReference>
<feature type="domain" description="Solute-binding protein family 3/N-terminal" evidence="2">
    <location>
        <begin position="28"/>
        <end position="250"/>
    </location>
</feature>
<gene>
    <name evidence="3" type="ORF">LIN78_03395</name>
</gene>
<evidence type="ECO:0000256" key="1">
    <source>
        <dbReference type="ARBA" id="ARBA00022729"/>
    </source>
</evidence>
<dbReference type="Gene3D" id="3.40.190.10">
    <property type="entry name" value="Periplasmic binding protein-like II"/>
    <property type="match status" value="2"/>
</dbReference>
<name>A0ABS8D325_9NEIS</name>
<dbReference type="SMART" id="SM00062">
    <property type="entry name" value="PBPb"/>
    <property type="match status" value="1"/>
</dbReference>
<dbReference type="EMBL" id="JAJBZT010000002">
    <property type="protein sequence ID" value="MCB6182595.1"/>
    <property type="molecule type" value="Genomic_DNA"/>
</dbReference>
<keyword evidence="4" id="KW-1185">Reference proteome</keyword>
<organism evidence="3 4">
    <name type="scientific">Leeia speluncae</name>
    <dbReference type="NCBI Taxonomy" id="2884804"/>
    <lineage>
        <taxon>Bacteria</taxon>
        <taxon>Pseudomonadati</taxon>
        <taxon>Pseudomonadota</taxon>
        <taxon>Betaproteobacteria</taxon>
        <taxon>Neisseriales</taxon>
        <taxon>Leeiaceae</taxon>
        <taxon>Leeia</taxon>
    </lineage>
</organism>